<name>B9PDV9_POPTR</name>
<evidence type="ECO:0000313" key="14">
    <source>
        <dbReference type="EMBL" id="PNS98541.1"/>
    </source>
</evidence>
<dbReference type="PANTHER" id="PTHR31741">
    <property type="entry name" value="OS02G0726500 PROTEIN-RELATED"/>
    <property type="match status" value="1"/>
</dbReference>
<evidence type="ECO:0000313" key="15">
    <source>
        <dbReference type="Proteomes" id="UP000006729"/>
    </source>
</evidence>
<protein>
    <recommendedName>
        <fullName evidence="13">O-fucosyltransferase family protein</fullName>
    </recommendedName>
</protein>
<accession>B9PDV9</accession>
<evidence type="ECO:0000256" key="7">
    <source>
        <dbReference type="ARBA" id="ARBA00022968"/>
    </source>
</evidence>
<keyword evidence="12" id="KW-0119">Carbohydrate metabolism</keyword>
<sequence>MVATAHIINATLVVPKLDKKSYWQDLDVFDEDHFINALANGVKVITKLPKEIDSSMKKLKYFRSWSGMDCYQEGDSKHLG</sequence>
<evidence type="ECO:0000256" key="2">
    <source>
        <dbReference type="ARBA" id="ARBA00004881"/>
    </source>
</evidence>
<dbReference type="AlphaFoldDB" id="B9PDV9"/>
<keyword evidence="6" id="KW-0812">Transmembrane</keyword>
<keyword evidence="7" id="KW-0735">Signal-anchor</keyword>
<evidence type="ECO:0000256" key="5">
    <source>
        <dbReference type="ARBA" id="ARBA00022679"/>
    </source>
</evidence>
<evidence type="ECO:0000256" key="11">
    <source>
        <dbReference type="ARBA" id="ARBA00023253"/>
    </source>
</evidence>
<evidence type="ECO:0000256" key="10">
    <source>
        <dbReference type="ARBA" id="ARBA00023180"/>
    </source>
</evidence>
<keyword evidence="9" id="KW-0472">Membrane</keyword>
<comment type="pathway">
    <text evidence="2">Glycan metabolism.</text>
</comment>
<dbReference type="EMBL" id="CM009305">
    <property type="protein sequence ID" value="PNS98541.1"/>
    <property type="molecule type" value="Genomic_DNA"/>
</dbReference>
<keyword evidence="11" id="KW-0294">Fucose metabolism</keyword>
<proteinExistence type="inferred from homology"/>
<keyword evidence="15" id="KW-1185">Reference proteome</keyword>
<evidence type="ECO:0000256" key="3">
    <source>
        <dbReference type="ARBA" id="ARBA00007737"/>
    </source>
</evidence>
<dbReference type="PANTHER" id="PTHR31741:SF1">
    <property type="entry name" value="O-FUCOSYLTRANSFERASE 7"/>
    <property type="match status" value="1"/>
</dbReference>
<evidence type="ECO:0000256" key="12">
    <source>
        <dbReference type="ARBA" id="ARBA00023277"/>
    </source>
</evidence>
<keyword evidence="10" id="KW-0325">Glycoprotein</keyword>
<comment type="subcellular location">
    <subcellularLocation>
        <location evidence="1">Membrane</location>
        <topology evidence="1">Single-pass type II membrane protein</topology>
    </subcellularLocation>
</comment>
<evidence type="ECO:0000256" key="13">
    <source>
        <dbReference type="ARBA" id="ARBA00030350"/>
    </source>
</evidence>
<dbReference type="Pfam" id="PF10250">
    <property type="entry name" value="O-FucT"/>
    <property type="match status" value="1"/>
</dbReference>
<dbReference type="STRING" id="3694.B9PDV9"/>
<evidence type="ECO:0000256" key="8">
    <source>
        <dbReference type="ARBA" id="ARBA00022989"/>
    </source>
</evidence>
<organism evidence="14 15">
    <name type="scientific">Populus trichocarpa</name>
    <name type="common">Western balsam poplar</name>
    <name type="synonym">Populus balsamifera subsp. trichocarpa</name>
    <dbReference type="NCBI Taxonomy" id="3694"/>
    <lineage>
        <taxon>Eukaryota</taxon>
        <taxon>Viridiplantae</taxon>
        <taxon>Streptophyta</taxon>
        <taxon>Embryophyta</taxon>
        <taxon>Tracheophyta</taxon>
        <taxon>Spermatophyta</taxon>
        <taxon>Magnoliopsida</taxon>
        <taxon>eudicotyledons</taxon>
        <taxon>Gunneridae</taxon>
        <taxon>Pentapetalae</taxon>
        <taxon>rosids</taxon>
        <taxon>fabids</taxon>
        <taxon>Malpighiales</taxon>
        <taxon>Salicaceae</taxon>
        <taxon>Saliceae</taxon>
        <taxon>Populus</taxon>
    </lineage>
</organism>
<keyword evidence="8" id="KW-1133">Transmembrane helix</keyword>
<keyword evidence="5" id="KW-0808">Transferase</keyword>
<dbReference type="GO" id="GO:0016757">
    <property type="term" value="F:glycosyltransferase activity"/>
    <property type="evidence" value="ECO:0007669"/>
    <property type="project" value="UniProtKB-KW"/>
</dbReference>
<dbReference type="Proteomes" id="UP000006729">
    <property type="component" value="Chromosome 16"/>
</dbReference>
<dbReference type="InParanoid" id="B9PDV9"/>
<evidence type="ECO:0000256" key="6">
    <source>
        <dbReference type="ARBA" id="ARBA00022692"/>
    </source>
</evidence>
<dbReference type="GO" id="GO:0006004">
    <property type="term" value="P:fucose metabolic process"/>
    <property type="evidence" value="ECO:0007669"/>
    <property type="project" value="UniProtKB-KW"/>
</dbReference>
<comment type="similarity">
    <text evidence="3">Belongs to the glycosyltransferase GT106 family.</text>
</comment>
<reference evidence="14 15" key="1">
    <citation type="journal article" date="2006" name="Science">
        <title>The genome of black cottonwood, Populus trichocarpa (Torr. &amp; Gray).</title>
        <authorList>
            <person name="Tuskan G.A."/>
            <person name="Difazio S."/>
            <person name="Jansson S."/>
            <person name="Bohlmann J."/>
            <person name="Grigoriev I."/>
            <person name="Hellsten U."/>
            <person name="Putnam N."/>
            <person name="Ralph S."/>
            <person name="Rombauts S."/>
            <person name="Salamov A."/>
            <person name="Schein J."/>
            <person name="Sterck L."/>
            <person name="Aerts A."/>
            <person name="Bhalerao R.R."/>
            <person name="Bhalerao R.P."/>
            <person name="Blaudez D."/>
            <person name="Boerjan W."/>
            <person name="Brun A."/>
            <person name="Brunner A."/>
            <person name="Busov V."/>
            <person name="Campbell M."/>
            <person name="Carlson J."/>
            <person name="Chalot M."/>
            <person name="Chapman J."/>
            <person name="Chen G.L."/>
            <person name="Cooper D."/>
            <person name="Coutinho P.M."/>
            <person name="Couturier J."/>
            <person name="Covert S."/>
            <person name="Cronk Q."/>
            <person name="Cunningham R."/>
            <person name="Davis J."/>
            <person name="Degroeve S."/>
            <person name="Dejardin A."/>
            <person name="Depamphilis C."/>
            <person name="Detter J."/>
            <person name="Dirks B."/>
            <person name="Dubchak I."/>
            <person name="Duplessis S."/>
            <person name="Ehlting J."/>
            <person name="Ellis B."/>
            <person name="Gendler K."/>
            <person name="Goodstein D."/>
            <person name="Gribskov M."/>
            <person name="Grimwood J."/>
            <person name="Groover A."/>
            <person name="Gunter L."/>
            <person name="Hamberger B."/>
            <person name="Heinze B."/>
            <person name="Helariutta Y."/>
            <person name="Henrissat B."/>
            <person name="Holligan D."/>
            <person name="Holt R."/>
            <person name="Huang W."/>
            <person name="Islam-Faridi N."/>
            <person name="Jones S."/>
            <person name="Jones-Rhoades M."/>
            <person name="Jorgensen R."/>
            <person name="Joshi C."/>
            <person name="Kangasjarvi J."/>
            <person name="Karlsson J."/>
            <person name="Kelleher C."/>
            <person name="Kirkpatrick R."/>
            <person name="Kirst M."/>
            <person name="Kohler A."/>
            <person name="Kalluri U."/>
            <person name="Larimer F."/>
            <person name="Leebens-Mack J."/>
            <person name="Leple J.C."/>
            <person name="Locascio P."/>
            <person name="Lou Y."/>
            <person name="Lucas S."/>
            <person name="Martin F."/>
            <person name="Montanini B."/>
            <person name="Napoli C."/>
            <person name="Nelson D.R."/>
            <person name="Nelson C."/>
            <person name="Nieminen K."/>
            <person name="Nilsson O."/>
            <person name="Pereda V."/>
            <person name="Peter G."/>
            <person name="Philippe R."/>
            <person name="Pilate G."/>
            <person name="Poliakov A."/>
            <person name="Razumovskaya J."/>
            <person name="Richardson P."/>
            <person name="Rinaldi C."/>
            <person name="Ritland K."/>
            <person name="Rouze P."/>
            <person name="Ryaboy D."/>
            <person name="Schmutz J."/>
            <person name="Schrader J."/>
            <person name="Segerman B."/>
            <person name="Shin H."/>
            <person name="Siddiqui A."/>
            <person name="Sterky F."/>
            <person name="Terry A."/>
            <person name="Tsai C.J."/>
            <person name="Uberbacher E."/>
            <person name="Unneberg P."/>
            <person name="Vahala J."/>
            <person name="Wall K."/>
            <person name="Wessler S."/>
            <person name="Yang G."/>
            <person name="Yin T."/>
            <person name="Douglas C."/>
            <person name="Marra M."/>
            <person name="Sandberg G."/>
            <person name="Van de Peer Y."/>
            <person name="Rokhsar D."/>
        </authorList>
    </citation>
    <scope>NUCLEOTIDE SEQUENCE [LARGE SCALE GENOMIC DNA]</scope>
    <source>
        <strain evidence="15">cv. Nisqually</strain>
    </source>
</reference>
<keyword evidence="4" id="KW-0328">Glycosyltransferase</keyword>
<evidence type="ECO:0000256" key="4">
    <source>
        <dbReference type="ARBA" id="ARBA00022676"/>
    </source>
</evidence>
<evidence type="ECO:0000256" key="9">
    <source>
        <dbReference type="ARBA" id="ARBA00023136"/>
    </source>
</evidence>
<dbReference type="GO" id="GO:0016020">
    <property type="term" value="C:membrane"/>
    <property type="evidence" value="ECO:0007669"/>
    <property type="project" value="UniProtKB-SubCell"/>
</dbReference>
<evidence type="ECO:0000256" key="1">
    <source>
        <dbReference type="ARBA" id="ARBA00004606"/>
    </source>
</evidence>
<dbReference type="InterPro" id="IPR019378">
    <property type="entry name" value="GDP-Fuc_O-FucTrfase"/>
</dbReference>
<dbReference type="HOGENOM" id="CLU_2594272_0_0_1"/>
<gene>
    <name evidence="14" type="ORF">POPTR_016G083200</name>
</gene>